<reference evidence="2 3" key="1">
    <citation type="submission" date="2016-10" db="EMBL/GenBank/DDBJ databases">
        <authorList>
            <person name="de Groot N.N."/>
        </authorList>
    </citation>
    <scope>NUCLEOTIDE SEQUENCE [LARGE SCALE GENOMIC DNA]</scope>
    <source>
        <strain evidence="2 3">DSM 22489</strain>
    </source>
</reference>
<feature type="transmembrane region" description="Helical" evidence="1">
    <location>
        <begin position="287"/>
        <end position="304"/>
    </location>
</feature>
<proteinExistence type="predicted"/>
<evidence type="ECO:0008006" key="4">
    <source>
        <dbReference type="Google" id="ProtNLM"/>
    </source>
</evidence>
<feature type="transmembrane region" description="Helical" evidence="1">
    <location>
        <begin position="261"/>
        <end position="281"/>
    </location>
</feature>
<keyword evidence="3" id="KW-1185">Reference proteome</keyword>
<evidence type="ECO:0000313" key="2">
    <source>
        <dbReference type="EMBL" id="SEG45622.1"/>
    </source>
</evidence>
<sequence>MSRVPQRPPWSTPRQALSSQQLDRLYTAVMVALGLWLAVWLLLPWDSLHDTALTYLRVATDLDANRSIWAGGSDWGTGRLSLLYVPLLMLVHSLFNYAVALRVVSTIGYVVLIARLALGLSERVRRAGPLTLLLSVLAVAVLCTPAAVFWLNDGTETSFGLLIVLMIVMRTRRVMRHGTSSSWPLAFWCVAAVLLRVEMFYGAMAVCIMLSLWATDEVGGKPARSRRSAVATPWQTPLIAGVCALAALIILRLVLQIGLPLHATLWPVSWGWAAVSAWLSLLEARSFGWGLLALWIVSAALLYRIPHRVKVARVANLLPIFVLLTLILRGEQISFAAELAWPILFAILWNILEISTAERDQTVAAPLVVQGAIAAFSLVLLLGVSLPWEGPLVLRAMHSRRDQLRLMQEHPLGLLVGLHGIADDPGAVGYFTLAPICNPGRPMGARMAPDDYPERLHACVAARPDFAFLDQRQVNDLALQMDLSAWSICQSFDVQGLSTHDQHFLVASPNATERVCLASHGLAVPLASMLPPPEHATDVDSIQ</sequence>
<dbReference type="OrthoDB" id="108670at2"/>
<feature type="transmembrane region" description="Helical" evidence="1">
    <location>
        <begin position="185"/>
        <end position="214"/>
    </location>
</feature>
<feature type="transmembrane region" description="Helical" evidence="1">
    <location>
        <begin position="311"/>
        <end position="328"/>
    </location>
</feature>
<keyword evidence="1" id="KW-0812">Transmembrane</keyword>
<keyword evidence="1" id="KW-1133">Transmembrane helix</keyword>
<evidence type="ECO:0000313" key="3">
    <source>
        <dbReference type="Proteomes" id="UP000236728"/>
    </source>
</evidence>
<dbReference type="Proteomes" id="UP000236728">
    <property type="component" value="Unassembled WGS sequence"/>
</dbReference>
<feature type="transmembrane region" description="Helical" evidence="1">
    <location>
        <begin position="157"/>
        <end position="173"/>
    </location>
</feature>
<protein>
    <recommendedName>
        <fullName evidence="4">Dolichyl-phosphate-mannose-protein mannosyltransferase</fullName>
    </recommendedName>
</protein>
<evidence type="ECO:0000256" key="1">
    <source>
        <dbReference type="SAM" id="Phobius"/>
    </source>
</evidence>
<name>A0A1H6AB72_9BACT</name>
<feature type="transmembrane region" description="Helical" evidence="1">
    <location>
        <begin position="25"/>
        <end position="43"/>
    </location>
</feature>
<dbReference type="AlphaFoldDB" id="A0A1H6AB72"/>
<gene>
    <name evidence="2" type="ORF">SAMN05421819_3027</name>
</gene>
<feature type="transmembrane region" description="Helical" evidence="1">
    <location>
        <begin position="94"/>
        <end position="118"/>
    </location>
</feature>
<accession>A0A1H6AB72</accession>
<feature type="transmembrane region" description="Helical" evidence="1">
    <location>
        <begin position="234"/>
        <end position="254"/>
    </location>
</feature>
<dbReference type="EMBL" id="FNVA01000005">
    <property type="protein sequence ID" value="SEG45622.1"/>
    <property type="molecule type" value="Genomic_DNA"/>
</dbReference>
<feature type="transmembrane region" description="Helical" evidence="1">
    <location>
        <begin position="334"/>
        <end position="352"/>
    </location>
</feature>
<organism evidence="2 3">
    <name type="scientific">Bryocella elongata</name>
    <dbReference type="NCBI Taxonomy" id="863522"/>
    <lineage>
        <taxon>Bacteria</taxon>
        <taxon>Pseudomonadati</taxon>
        <taxon>Acidobacteriota</taxon>
        <taxon>Terriglobia</taxon>
        <taxon>Terriglobales</taxon>
        <taxon>Acidobacteriaceae</taxon>
        <taxon>Bryocella</taxon>
    </lineage>
</organism>
<feature type="transmembrane region" description="Helical" evidence="1">
    <location>
        <begin position="130"/>
        <end position="151"/>
    </location>
</feature>
<keyword evidence="1" id="KW-0472">Membrane</keyword>
<dbReference type="RefSeq" id="WP_146072162.1">
    <property type="nucleotide sequence ID" value="NZ_FNVA01000005.1"/>
</dbReference>
<feature type="transmembrane region" description="Helical" evidence="1">
    <location>
        <begin position="364"/>
        <end position="388"/>
    </location>
</feature>